<keyword evidence="2" id="KW-1185">Reference proteome</keyword>
<name>A0A4C1UBZ2_EUMVA</name>
<dbReference type="EMBL" id="BGZK01000150">
    <property type="protein sequence ID" value="GBP23462.1"/>
    <property type="molecule type" value="Genomic_DNA"/>
</dbReference>
<protein>
    <submittedName>
        <fullName evidence="1">Uncharacterized protein</fullName>
    </submittedName>
</protein>
<gene>
    <name evidence="1" type="ORF">EVAR_22322_1</name>
</gene>
<accession>A0A4C1UBZ2</accession>
<comment type="caution">
    <text evidence="1">The sequence shown here is derived from an EMBL/GenBank/DDBJ whole genome shotgun (WGS) entry which is preliminary data.</text>
</comment>
<evidence type="ECO:0000313" key="1">
    <source>
        <dbReference type="EMBL" id="GBP23462.1"/>
    </source>
</evidence>
<dbReference type="Proteomes" id="UP000299102">
    <property type="component" value="Unassembled WGS sequence"/>
</dbReference>
<proteinExistence type="predicted"/>
<evidence type="ECO:0000313" key="2">
    <source>
        <dbReference type="Proteomes" id="UP000299102"/>
    </source>
</evidence>
<organism evidence="1 2">
    <name type="scientific">Eumeta variegata</name>
    <name type="common">Bagworm moth</name>
    <name type="synonym">Eumeta japonica</name>
    <dbReference type="NCBI Taxonomy" id="151549"/>
    <lineage>
        <taxon>Eukaryota</taxon>
        <taxon>Metazoa</taxon>
        <taxon>Ecdysozoa</taxon>
        <taxon>Arthropoda</taxon>
        <taxon>Hexapoda</taxon>
        <taxon>Insecta</taxon>
        <taxon>Pterygota</taxon>
        <taxon>Neoptera</taxon>
        <taxon>Endopterygota</taxon>
        <taxon>Lepidoptera</taxon>
        <taxon>Glossata</taxon>
        <taxon>Ditrysia</taxon>
        <taxon>Tineoidea</taxon>
        <taxon>Psychidae</taxon>
        <taxon>Oiketicinae</taxon>
        <taxon>Eumeta</taxon>
    </lineage>
</organism>
<reference evidence="1 2" key="1">
    <citation type="journal article" date="2019" name="Commun. Biol.">
        <title>The bagworm genome reveals a unique fibroin gene that provides high tensile strength.</title>
        <authorList>
            <person name="Kono N."/>
            <person name="Nakamura H."/>
            <person name="Ohtoshi R."/>
            <person name="Tomita M."/>
            <person name="Numata K."/>
            <person name="Arakawa K."/>
        </authorList>
    </citation>
    <scope>NUCLEOTIDE SEQUENCE [LARGE SCALE GENOMIC DNA]</scope>
</reference>
<sequence>MIELLRPQPERTARTVGCTITARRARGASGAAHRRRSRRRRELNASNTAGFFTFHYMPYPLLQFSRIYYIFSRIIRRTFYELYAAQATSVIQCTYTSESLLSFIDLHLRWPIYGSRGRPPITDLFKRARRGRRALDIIIAPPRKRPLRLSAQCPLYEYLKFVYIEYEYRTTSISYFIARFPISAVTTDNRPDVSPNVRNAASAAAYAHNGIITSLRRGDVQRNYFHIGSDISPQTAARTRGAISNRPLRGAFRRTDLAATLFGALRESLTAV</sequence>
<dbReference type="AlphaFoldDB" id="A0A4C1UBZ2"/>